<gene>
    <name evidence="2" type="ORF">L2672_04600</name>
</gene>
<accession>A0A9X2CG31</accession>
<evidence type="ECO:0000259" key="1">
    <source>
        <dbReference type="Pfam" id="PF16694"/>
    </source>
</evidence>
<dbReference type="CDD" id="cd20716">
    <property type="entry name" value="cyt_P460_fam"/>
    <property type="match status" value="1"/>
</dbReference>
<name>A0A9X2CG31_9GAMM</name>
<protein>
    <submittedName>
        <fullName evidence="2">Cytochrome P460 family protein</fullName>
    </submittedName>
</protein>
<dbReference type="Gene3D" id="3.50.70.20">
    <property type="entry name" value="Cytochrome P460"/>
    <property type="match status" value="1"/>
</dbReference>
<evidence type="ECO:0000313" key="3">
    <source>
        <dbReference type="Proteomes" id="UP001139333"/>
    </source>
</evidence>
<dbReference type="Proteomes" id="UP001139333">
    <property type="component" value="Unassembled WGS sequence"/>
</dbReference>
<sequence>MKRVMTFMAAVAITTSAVTIADEQRVVYPKGYQENFVEYLSLDRVQNPDQFIRLLANDVAMQGRDENGNFADGSVLVGEVYSVKKNSDGTVKMSTLNRRIKDKLLLVAVIEKQAEFGKMPASVIKTGNWDFGAFKPDGKVAAKNLDECRACHAPLTNSDFLFSGEHIPMK</sequence>
<dbReference type="InterPro" id="IPR032033">
    <property type="entry name" value="Cytochrome_P460"/>
</dbReference>
<evidence type="ECO:0000313" key="2">
    <source>
        <dbReference type="EMBL" id="MCL1141978.1"/>
    </source>
</evidence>
<dbReference type="EMBL" id="JAKIKP010000002">
    <property type="protein sequence ID" value="MCL1141978.1"/>
    <property type="molecule type" value="Genomic_DNA"/>
</dbReference>
<reference evidence="2" key="1">
    <citation type="submission" date="2022-01" db="EMBL/GenBank/DDBJ databases">
        <title>Whole genome-based taxonomy of the Shewanellaceae.</title>
        <authorList>
            <person name="Martin-Rodriguez A.J."/>
        </authorList>
    </citation>
    <scope>NUCLEOTIDE SEQUENCE</scope>
    <source>
        <strain evidence="2">DSM 16422</strain>
    </source>
</reference>
<dbReference type="RefSeq" id="WP_248994651.1">
    <property type="nucleotide sequence ID" value="NZ_JAKIKP010000002.1"/>
</dbReference>
<keyword evidence="3" id="KW-1185">Reference proteome</keyword>
<feature type="domain" description="Cytochrome P460" evidence="1">
    <location>
        <begin position="29"/>
        <end position="163"/>
    </location>
</feature>
<organism evidence="2 3">
    <name type="scientific">Shewanella gaetbuli</name>
    <dbReference type="NCBI Taxonomy" id="220752"/>
    <lineage>
        <taxon>Bacteria</taxon>
        <taxon>Pseudomonadati</taxon>
        <taxon>Pseudomonadota</taxon>
        <taxon>Gammaproteobacteria</taxon>
        <taxon>Alteromonadales</taxon>
        <taxon>Shewanellaceae</taxon>
        <taxon>Shewanella</taxon>
    </lineage>
</organism>
<comment type="caution">
    <text evidence="2">The sequence shown here is derived from an EMBL/GenBank/DDBJ whole genome shotgun (WGS) entry which is preliminary data.</text>
</comment>
<dbReference type="Pfam" id="PF16694">
    <property type="entry name" value="Cytochrome_P460"/>
    <property type="match status" value="1"/>
</dbReference>
<dbReference type="AlphaFoldDB" id="A0A9X2CG31"/>
<dbReference type="InterPro" id="IPR038142">
    <property type="entry name" value="Cytochrome_P460_sp"/>
</dbReference>
<proteinExistence type="predicted"/>